<feature type="transmembrane region" description="Helical" evidence="2">
    <location>
        <begin position="811"/>
        <end position="831"/>
    </location>
</feature>
<evidence type="ECO:0000313" key="4">
    <source>
        <dbReference type="Proteomes" id="UP000649617"/>
    </source>
</evidence>
<feature type="region of interest" description="Disordered" evidence="1">
    <location>
        <begin position="1231"/>
        <end position="1308"/>
    </location>
</feature>
<feature type="compositionally biased region" description="Pro residues" evidence="1">
    <location>
        <begin position="1237"/>
        <end position="1247"/>
    </location>
</feature>
<feature type="compositionally biased region" description="Low complexity" evidence="1">
    <location>
        <begin position="1543"/>
        <end position="1584"/>
    </location>
</feature>
<feature type="transmembrane region" description="Helical" evidence="2">
    <location>
        <begin position="647"/>
        <end position="665"/>
    </location>
</feature>
<reference evidence="3" key="1">
    <citation type="submission" date="2021-02" db="EMBL/GenBank/DDBJ databases">
        <authorList>
            <person name="Dougan E. K."/>
            <person name="Rhodes N."/>
            <person name="Thang M."/>
            <person name="Chan C."/>
        </authorList>
    </citation>
    <scope>NUCLEOTIDE SEQUENCE</scope>
</reference>
<keyword evidence="4" id="KW-1185">Reference proteome</keyword>
<feature type="compositionally biased region" description="Pro residues" evidence="1">
    <location>
        <begin position="693"/>
        <end position="713"/>
    </location>
</feature>
<organism evidence="3 4">
    <name type="scientific">Symbiodinium pilosum</name>
    <name type="common">Dinoflagellate</name>
    <dbReference type="NCBI Taxonomy" id="2952"/>
    <lineage>
        <taxon>Eukaryota</taxon>
        <taxon>Sar</taxon>
        <taxon>Alveolata</taxon>
        <taxon>Dinophyceae</taxon>
        <taxon>Suessiales</taxon>
        <taxon>Symbiodiniaceae</taxon>
        <taxon>Symbiodinium</taxon>
    </lineage>
</organism>
<dbReference type="Proteomes" id="UP000649617">
    <property type="component" value="Unassembled WGS sequence"/>
</dbReference>
<keyword evidence="2" id="KW-0472">Membrane</keyword>
<evidence type="ECO:0000313" key="3">
    <source>
        <dbReference type="EMBL" id="CAE7237620.1"/>
    </source>
</evidence>
<feature type="region of interest" description="Disordered" evidence="1">
    <location>
        <begin position="1183"/>
        <end position="1205"/>
    </location>
</feature>
<feature type="compositionally biased region" description="Low complexity" evidence="1">
    <location>
        <begin position="1605"/>
        <end position="1614"/>
    </location>
</feature>
<dbReference type="OrthoDB" id="419138at2759"/>
<evidence type="ECO:0000256" key="1">
    <source>
        <dbReference type="SAM" id="MobiDB-lite"/>
    </source>
</evidence>
<feature type="region of interest" description="Disordered" evidence="1">
    <location>
        <begin position="1340"/>
        <end position="1414"/>
    </location>
</feature>
<feature type="compositionally biased region" description="Low complexity" evidence="1">
    <location>
        <begin position="1511"/>
        <end position="1533"/>
    </location>
</feature>
<feature type="transmembrane region" description="Helical" evidence="2">
    <location>
        <begin position="547"/>
        <end position="572"/>
    </location>
</feature>
<feature type="region of interest" description="Disordered" evidence="1">
    <location>
        <begin position="1511"/>
        <end position="1681"/>
    </location>
</feature>
<feature type="non-terminal residue" evidence="3">
    <location>
        <position position="1681"/>
    </location>
</feature>
<feature type="compositionally biased region" description="Low complexity" evidence="1">
    <location>
        <begin position="1624"/>
        <end position="1635"/>
    </location>
</feature>
<proteinExistence type="predicted"/>
<accession>A0A812L209</accession>
<dbReference type="PANTHER" id="PTHR21274:SF0">
    <property type="entry name" value="MECKELIN"/>
    <property type="match status" value="1"/>
</dbReference>
<feature type="non-terminal residue" evidence="3">
    <location>
        <position position="1"/>
    </location>
</feature>
<feature type="compositionally biased region" description="Basic and acidic residues" evidence="1">
    <location>
        <begin position="1370"/>
        <end position="1395"/>
    </location>
</feature>
<dbReference type="PANTHER" id="PTHR21274">
    <property type="entry name" value="MECKELIN"/>
    <property type="match status" value="1"/>
</dbReference>
<dbReference type="Pfam" id="PF09773">
    <property type="entry name" value="Meckelin"/>
    <property type="match status" value="1"/>
</dbReference>
<comment type="caution">
    <text evidence="3">The sequence shown here is derived from an EMBL/GenBank/DDBJ whole genome shotgun (WGS) entry which is preliminary data.</text>
</comment>
<dbReference type="GO" id="GO:0036038">
    <property type="term" value="C:MKS complex"/>
    <property type="evidence" value="ECO:0007669"/>
    <property type="project" value="InterPro"/>
</dbReference>
<feature type="region of interest" description="Disordered" evidence="1">
    <location>
        <begin position="685"/>
        <end position="716"/>
    </location>
</feature>
<dbReference type="EMBL" id="CAJNIZ010004960">
    <property type="protein sequence ID" value="CAE7237620.1"/>
    <property type="molecule type" value="Genomic_DNA"/>
</dbReference>
<name>A0A812L209_SYMPI</name>
<dbReference type="InterPro" id="IPR019170">
    <property type="entry name" value="Meckelin"/>
</dbReference>
<dbReference type="GO" id="GO:0060271">
    <property type="term" value="P:cilium assembly"/>
    <property type="evidence" value="ECO:0007669"/>
    <property type="project" value="InterPro"/>
</dbReference>
<feature type="compositionally biased region" description="Pro residues" evidence="1">
    <location>
        <begin position="1194"/>
        <end position="1203"/>
    </location>
</feature>
<feature type="compositionally biased region" description="Pro residues" evidence="1">
    <location>
        <begin position="1585"/>
        <end position="1604"/>
    </location>
</feature>
<feature type="compositionally biased region" description="Low complexity" evidence="1">
    <location>
        <begin position="1643"/>
        <end position="1681"/>
    </location>
</feature>
<feature type="region of interest" description="Disordered" evidence="1">
    <location>
        <begin position="1444"/>
        <end position="1477"/>
    </location>
</feature>
<keyword evidence="2" id="KW-0812">Transmembrane</keyword>
<protein>
    <submittedName>
        <fullName evidence="3">Tmem67 protein</fullName>
    </submittedName>
</protein>
<keyword evidence="2" id="KW-1133">Transmembrane helix</keyword>
<sequence>VLGRELERLGTDQCKCQNGFVQCDGGDQCFAANVPDATNSSVEASLSSFVAEGPFQCRPCPLASNGQPMAPTQDRMHCLPCLVDDADPEATAGYSEKWGDCVCPEGSALKERTSDGSYQLHKTCVKCAEGILFSPTSEPLPNYDCNPCPDFQRMYRQASSGQCICRQGTTNNGYLDAGGSCVSAAEFNEINDQFPESSAVTVDFRDLIDGREGWWQSGPFGQFLGIEARTGSTLQTLSLDAAGQDVRVSSAAMKWLYIRCGVGCLRGNATACQCISNLCVLQLYDDQAIVCNFVQFLYQGKARVGDSTAIEEMPWLYYSPQRPLQTVQDASLNWRYTFADVLVFWLASYSLEGSWLGWTKLESQLDPCANFASTSKQPRSLPSAWRRFGSSLRSECNILARSVLECGANPILYDLFIQNTDGTLVPVPVRILNLVQNGQRPNLNPSEGEVGDDVLVRRFLLCDAVSGRESGPGGPGQAYLSGTGYLRVVRWAAHLAVQVRVRPEGDGQIYTPVVSIAYAEKRTDNLQEDTTVPGSFAAEYSTDTSGYWTAVTVLFVFLILLLLCLVIFRLCLLSQRYPNAPVYPDPHLFAPRLVLQVLVMCSTTCSLLFWFQYTMTLFWLIMFKGQNVPLLLLPSALGGGQYEAHDVMLVLVFCLAIFTVSFGLWKHLRMFFFLVDWEKPRGDRDTVVVPTQPSQPPPPPPPGPTPPAPPPPGGQMVGSPLLGAGFAQGFAPRDTGNTDAVAIPDSGISAWRTLFVCNELNERLTATRAIPEVTWLSMVALLEGCNWVNAARWNTHYESELSALSAEFNPFLQFALGVSVWMFVIAIQFILQRIGSIFLGHDLNDFVDVCSIANVSVLLGDDDRFILDEPFHGYYIHGKAPSSRGDWGHTELERVLHDEDKGIGFSRGLTPDGCQTFEMFLPPDTAVQLPNGNVAHFRQELGKVFVEVQQTQDVAQMSQHRCSVQLLVDAMVNAVMRGAGDVLQVRSAFNWFWGMGPAGGVGALPHPIFYKDQDGISFPNGLGWSSTLAYGAELRICGIGIPTGFEWHLGLLELMTFSLLWRFQGAVVLAAGLAYVLNRCVLAMYSAAGRRDFQDALKQMQGQVAEDLGRMRDDVGKLAAQPPFSVFNGTVQLEVVAVVADRVSTIRKAVGHMLFRSCPEFDPVELEKRKLLDDVAKKAAHAASEKLLADKAPSPSPPTPRAGPEPAEMLKQLQAMIKEAPPAEIVKVEKVKAAPPSRQPSPEPSVQPQPSEETIPALTQPEPSEPEEPETAAPKAQPKPQPLDLPEARPQASEASPAEFAEVEATPGWGAMSPAYQKALKEMLAQCQTEEERVRFMVSMATERTRPRKPKNTEPSNLELTWGELLSPKDAQRAKRPSLTEEKPKVDKAQAEGKVEQPLAPPVLSVPPKKDPGEKLQTTLTRRAFVGGLASFLQRCRPDLMAAPAPATASAAPPTEAVPAAGTAPAPSGAAVGAQAALAAAPAAAKAKAASEPATSVPAITLAPSAAAASSTSLALPSAAASSSKPAMTTASQPPLPPPTGPPEAAKAGAPAAPAVVQPKLQRAASASVDTSATVLGPAGAPKPAASPQPPVAPPTLPGPPAATPVPKTTSTLSAPPPNPTPNPSTSSSSDATSKAPPPPKAPAATVPQTPQPPATSASGEPGRAPAAAVPVPKPADATLP</sequence>
<evidence type="ECO:0000256" key="2">
    <source>
        <dbReference type="SAM" id="Phobius"/>
    </source>
</evidence>
<gene>
    <name evidence="3" type="primary">Tmem67</name>
    <name evidence="3" type="ORF">SPIL2461_LOCUS3933</name>
</gene>